<protein>
    <submittedName>
        <fullName evidence="3">Phosphotransferase enzyme family protein</fullName>
    </submittedName>
</protein>
<dbReference type="InterPro" id="IPR011009">
    <property type="entry name" value="Kinase-like_dom_sf"/>
</dbReference>
<keyword evidence="1" id="KW-0812">Transmembrane</keyword>
<dbReference type="Gene3D" id="3.90.1200.10">
    <property type="match status" value="1"/>
</dbReference>
<reference evidence="3" key="2">
    <citation type="submission" date="2023-06" db="EMBL/GenBank/DDBJ databases">
        <authorList>
            <consortium name="Lawrence Berkeley National Laboratory"/>
            <person name="Haridas S."/>
            <person name="Hensen N."/>
            <person name="Bonometti L."/>
            <person name="Westerberg I."/>
            <person name="Brannstrom I.O."/>
            <person name="Guillou S."/>
            <person name="Cros-Aarteil S."/>
            <person name="Calhoun S."/>
            <person name="Kuo A."/>
            <person name="Mondo S."/>
            <person name="Pangilinan J."/>
            <person name="Riley R."/>
            <person name="Labutti K."/>
            <person name="Andreopoulos B."/>
            <person name="Lipzen A."/>
            <person name="Chen C."/>
            <person name="Yanf M."/>
            <person name="Daum C."/>
            <person name="Ng V."/>
            <person name="Clum A."/>
            <person name="Steindorff A."/>
            <person name="Ohm R."/>
            <person name="Martin F."/>
            <person name="Silar P."/>
            <person name="Natvig D."/>
            <person name="Lalanne C."/>
            <person name="Gautier V."/>
            <person name="Ament-Velasquez S.L."/>
            <person name="Kruys A."/>
            <person name="Hutchinson M.I."/>
            <person name="Powell A.J."/>
            <person name="Barry K."/>
            <person name="Miller A.N."/>
            <person name="Grigoriev I.V."/>
            <person name="Debuchy R."/>
            <person name="Gladieux P."/>
            <person name="Thoren M.H."/>
            <person name="Johannesson H."/>
        </authorList>
    </citation>
    <scope>NUCLEOTIDE SEQUENCE</scope>
    <source>
        <strain evidence="3">CBS 955.72</strain>
    </source>
</reference>
<evidence type="ECO:0000313" key="4">
    <source>
        <dbReference type="Proteomes" id="UP001275084"/>
    </source>
</evidence>
<accession>A0AAJ0HW25</accession>
<comment type="caution">
    <text evidence="3">The sequence shown here is derived from an EMBL/GenBank/DDBJ whole genome shotgun (WGS) entry which is preliminary data.</text>
</comment>
<feature type="domain" description="Aminoglycoside phosphotransferase" evidence="2">
    <location>
        <begin position="64"/>
        <end position="308"/>
    </location>
</feature>
<evidence type="ECO:0000313" key="3">
    <source>
        <dbReference type="EMBL" id="KAK3363970.1"/>
    </source>
</evidence>
<keyword evidence="4" id="KW-1185">Reference proteome</keyword>
<reference evidence="3" key="1">
    <citation type="journal article" date="2023" name="Mol. Phylogenet. Evol.">
        <title>Genome-scale phylogeny and comparative genomics of the fungal order Sordariales.</title>
        <authorList>
            <person name="Hensen N."/>
            <person name="Bonometti L."/>
            <person name="Westerberg I."/>
            <person name="Brannstrom I.O."/>
            <person name="Guillou S."/>
            <person name="Cros-Aarteil S."/>
            <person name="Calhoun S."/>
            <person name="Haridas S."/>
            <person name="Kuo A."/>
            <person name="Mondo S."/>
            <person name="Pangilinan J."/>
            <person name="Riley R."/>
            <person name="LaButti K."/>
            <person name="Andreopoulos B."/>
            <person name="Lipzen A."/>
            <person name="Chen C."/>
            <person name="Yan M."/>
            <person name="Daum C."/>
            <person name="Ng V."/>
            <person name="Clum A."/>
            <person name="Steindorff A."/>
            <person name="Ohm R.A."/>
            <person name="Martin F."/>
            <person name="Silar P."/>
            <person name="Natvig D.O."/>
            <person name="Lalanne C."/>
            <person name="Gautier V."/>
            <person name="Ament-Velasquez S.L."/>
            <person name="Kruys A."/>
            <person name="Hutchinson M.I."/>
            <person name="Powell A.J."/>
            <person name="Barry K."/>
            <person name="Miller A.N."/>
            <person name="Grigoriev I.V."/>
            <person name="Debuchy R."/>
            <person name="Gladieux P."/>
            <person name="Hiltunen Thoren M."/>
            <person name="Johannesson H."/>
        </authorList>
    </citation>
    <scope>NUCLEOTIDE SEQUENCE</scope>
    <source>
        <strain evidence="3">CBS 955.72</strain>
    </source>
</reference>
<dbReference type="SUPFAM" id="SSF56112">
    <property type="entry name" value="Protein kinase-like (PK-like)"/>
    <property type="match status" value="1"/>
</dbReference>
<feature type="transmembrane region" description="Helical" evidence="1">
    <location>
        <begin position="465"/>
        <end position="486"/>
    </location>
</feature>
<dbReference type="AlphaFoldDB" id="A0AAJ0HW25"/>
<keyword evidence="1" id="KW-1133">Transmembrane helix</keyword>
<dbReference type="Proteomes" id="UP001275084">
    <property type="component" value="Unassembled WGS sequence"/>
</dbReference>
<dbReference type="InterPro" id="IPR002575">
    <property type="entry name" value="Aminoglycoside_PTrfase"/>
</dbReference>
<dbReference type="EMBL" id="JAUIQD010000001">
    <property type="protein sequence ID" value="KAK3363970.1"/>
    <property type="molecule type" value="Genomic_DNA"/>
</dbReference>
<gene>
    <name evidence="3" type="ORF">B0T25DRAFT_56427</name>
</gene>
<proteinExistence type="predicted"/>
<dbReference type="Pfam" id="PF01636">
    <property type="entry name" value="APH"/>
    <property type="match status" value="1"/>
</dbReference>
<dbReference type="PANTHER" id="PTHR21310:SF37">
    <property type="entry name" value="AMINOGLYCOSIDE PHOSPHOTRANSFERASE DOMAIN-CONTAINING PROTEIN"/>
    <property type="match status" value="1"/>
</dbReference>
<dbReference type="Gene3D" id="3.30.200.20">
    <property type="entry name" value="Phosphorylase Kinase, domain 1"/>
    <property type="match status" value="1"/>
</dbReference>
<organism evidence="3 4">
    <name type="scientific">Lasiosphaeria hispida</name>
    <dbReference type="NCBI Taxonomy" id="260671"/>
    <lineage>
        <taxon>Eukaryota</taxon>
        <taxon>Fungi</taxon>
        <taxon>Dikarya</taxon>
        <taxon>Ascomycota</taxon>
        <taxon>Pezizomycotina</taxon>
        <taxon>Sordariomycetes</taxon>
        <taxon>Sordariomycetidae</taxon>
        <taxon>Sordariales</taxon>
        <taxon>Lasiosphaeriaceae</taxon>
        <taxon>Lasiosphaeria</taxon>
    </lineage>
</organism>
<evidence type="ECO:0000259" key="2">
    <source>
        <dbReference type="Pfam" id="PF01636"/>
    </source>
</evidence>
<evidence type="ECO:0000256" key="1">
    <source>
        <dbReference type="SAM" id="Phobius"/>
    </source>
</evidence>
<name>A0AAJ0HW25_9PEZI</name>
<dbReference type="PANTHER" id="PTHR21310">
    <property type="entry name" value="AMINOGLYCOSIDE PHOSPHOTRANSFERASE-RELATED-RELATED"/>
    <property type="match status" value="1"/>
</dbReference>
<dbReference type="InterPro" id="IPR051678">
    <property type="entry name" value="AGP_Transferase"/>
</dbReference>
<sequence>MASASHGPQQLKDRVIQSRVHRERDRFITSIPERQVLALASSHRDATPCEFFAQPKRGSYNICYFVQFPDEVKWVVRVPLAPCLAFGARSKLESEVATMQLVASKTTIPIPRLIAYALNDGPEPLSSFLILEFVEGRKLDLQKLIELPQEQQTNLYTSLADIYIQLRRLEFPSIGCLVSGSDGIQVKKKTISLDTNMQELEGLQPSKIQASYYSADGYLTSAREYVAMLLEIADNAFTKGRGSVPDEKKGSDALYHLHLFHTFAQEWIDPSLDQGPFVMVHGDLEPYNLVVNENMSIVSVLDWEWSRVVPRQFFTPPLWLDVNDTTKLAFKYLYGFYLEKFDRLLVIVRTREIERFGEPLLADEWTAAKHNSGFLVANALENWTDMDWFAHRYVNRQWFPNSDKEELAARVKAFMEDPAHRALITAKLDEGRAYQAAVERLKKNDAESLFVTIKRILSFPTLSNITWWGGMALFFAGTSFIGNRIVQFHIRRQK</sequence>
<keyword evidence="1" id="KW-0472">Membrane</keyword>